<dbReference type="InterPro" id="IPR052020">
    <property type="entry name" value="Cyclic_di-GMP/3'3'-cGAMP_PDE"/>
</dbReference>
<proteinExistence type="predicted"/>
<evidence type="ECO:0000313" key="4">
    <source>
        <dbReference type="EMBL" id="SFK32176.1"/>
    </source>
</evidence>
<dbReference type="PANTHER" id="PTHR45228:SF9">
    <property type="entry name" value="3'3'-CGAMP-SPECIFIC PHOSPHODIESTERASE 2"/>
    <property type="match status" value="1"/>
</dbReference>
<dbReference type="PANTHER" id="PTHR45228">
    <property type="entry name" value="CYCLIC DI-GMP PHOSPHODIESTERASE TM_0186-RELATED"/>
    <property type="match status" value="1"/>
</dbReference>
<name>A0A1I3YLT4_9BACT</name>
<dbReference type="OrthoDB" id="9769359at2"/>
<dbReference type="Pfam" id="PF13487">
    <property type="entry name" value="HD_5"/>
    <property type="match status" value="1"/>
</dbReference>
<dbReference type="SMART" id="SM00471">
    <property type="entry name" value="HDc"/>
    <property type="match status" value="1"/>
</dbReference>
<dbReference type="CDD" id="cd00077">
    <property type="entry name" value="HDc"/>
    <property type="match status" value="1"/>
</dbReference>
<sequence>MDDMKQVSSPSLSDELFFADEQEPSRSRVVPGWKLLIVDDEEEVHVITRMVLEGLTFSGKGLTFLSAYSGAQAREFLRGNDDIAVILLDVVMETGQAGLELVEFIRSELGNRAVRIILRTGQPGQAPEREVITRYDINDYKHKTELTAQKLFSTVTTAIRSYRDLNVIEKSRQGLNLIISSTRGLFERRNMALFAQGVLDQMSSLLRVNEDCLFLHSPSGFAATVRDGDISVLAGTGEFGHCGQEEKACELDDNVTLVLQQALRQKGGVFGEDSFVQYFRSRRGSENLLYFRLDRSLNAFERRLVEVFSGNVAIALDNMLLNTELLHSQKEIILTLGECVESRSKETAGHVRRVSECCRLLALELGLDSQEADLVRLASPMHDVGKIGIPDSILLKPGKLTTEEFEIMKTHTLLGHQILKGSSRPIMKAAAVIAHEHHERWNGSGYPLGLAGQDIHPYGRIVCLVDVFDSLLSRRVYKEPWPLDQVRGFILAERGEMFDPHMVDTMMRQLDAFVAIRQEFPD</sequence>
<dbReference type="RefSeq" id="WP_092378100.1">
    <property type="nucleotide sequence ID" value="NZ_FORX01000020.1"/>
</dbReference>
<feature type="modified residue" description="4-aspartylphosphate" evidence="1">
    <location>
        <position position="89"/>
    </location>
</feature>
<gene>
    <name evidence="4" type="ORF">SAMN04488082_12060</name>
</gene>
<evidence type="ECO:0000256" key="1">
    <source>
        <dbReference type="PROSITE-ProRule" id="PRU00169"/>
    </source>
</evidence>
<dbReference type="InterPro" id="IPR021800">
    <property type="entry name" value="DUF3369"/>
</dbReference>
<evidence type="ECO:0000259" key="2">
    <source>
        <dbReference type="PROSITE" id="PS50110"/>
    </source>
</evidence>
<dbReference type="PROSITE" id="PS51832">
    <property type="entry name" value="HD_GYP"/>
    <property type="match status" value="1"/>
</dbReference>
<dbReference type="Proteomes" id="UP000198635">
    <property type="component" value="Unassembled WGS sequence"/>
</dbReference>
<dbReference type="PROSITE" id="PS50110">
    <property type="entry name" value="RESPONSE_REGULATORY"/>
    <property type="match status" value="1"/>
</dbReference>
<dbReference type="InterPro" id="IPR011006">
    <property type="entry name" value="CheY-like_superfamily"/>
</dbReference>
<dbReference type="Pfam" id="PF11849">
    <property type="entry name" value="DUF3369"/>
    <property type="match status" value="1"/>
</dbReference>
<evidence type="ECO:0000313" key="5">
    <source>
        <dbReference type="Proteomes" id="UP000198635"/>
    </source>
</evidence>
<dbReference type="SUPFAM" id="SSF52172">
    <property type="entry name" value="CheY-like"/>
    <property type="match status" value="1"/>
</dbReference>
<dbReference type="CDD" id="cd00156">
    <property type="entry name" value="REC"/>
    <property type="match status" value="1"/>
</dbReference>
<dbReference type="Gene3D" id="3.40.50.2300">
    <property type="match status" value="1"/>
</dbReference>
<dbReference type="InterPro" id="IPR001789">
    <property type="entry name" value="Sig_transdc_resp-reg_receiver"/>
</dbReference>
<dbReference type="InterPro" id="IPR003607">
    <property type="entry name" value="HD/PDEase_dom"/>
</dbReference>
<organism evidence="4 5">
    <name type="scientific">Desulfomicrobium apsheronum</name>
    <dbReference type="NCBI Taxonomy" id="52560"/>
    <lineage>
        <taxon>Bacteria</taxon>
        <taxon>Pseudomonadati</taxon>
        <taxon>Thermodesulfobacteriota</taxon>
        <taxon>Desulfovibrionia</taxon>
        <taxon>Desulfovibrionales</taxon>
        <taxon>Desulfomicrobiaceae</taxon>
        <taxon>Desulfomicrobium</taxon>
    </lineage>
</organism>
<dbReference type="SUPFAM" id="SSF109604">
    <property type="entry name" value="HD-domain/PDEase-like"/>
    <property type="match status" value="1"/>
</dbReference>
<keyword evidence="5" id="KW-1185">Reference proteome</keyword>
<dbReference type="GO" id="GO:0000160">
    <property type="term" value="P:phosphorelay signal transduction system"/>
    <property type="evidence" value="ECO:0007669"/>
    <property type="project" value="InterPro"/>
</dbReference>
<dbReference type="STRING" id="52560.SAMN04488082_12060"/>
<dbReference type="SMART" id="SM00448">
    <property type="entry name" value="REC"/>
    <property type="match status" value="1"/>
</dbReference>
<dbReference type="InterPro" id="IPR037522">
    <property type="entry name" value="HD_GYP_dom"/>
</dbReference>
<dbReference type="Gene3D" id="1.10.3210.10">
    <property type="entry name" value="Hypothetical protein af1432"/>
    <property type="match status" value="1"/>
</dbReference>
<protein>
    <submittedName>
        <fullName evidence="4">Response regulator c-di-GMP phosphodiesterase, RpfG family, contains REC and HD-GYP domains</fullName>
    </submittedName>
</protein>
<accession>A0A1I3YLT4</accession>
<feature type="domain" description="Response regulatory" evidence="2">
    <location>
        <begin position="34"/>
        <end position="158"/>
    </location>
</feature>
<dbReference type="AlphaFoldDB" id="A0A1I3YLT4"/>
<evidence type="ECO:0000259" key="3">
    <source>
        <dbReference type="PROSITE" id="PS51832"/>
    </source>
</evidence>
<dbReference type="EMBL" id="FORX01000020">
    <property type="protein sequence ID" value="SFK32176.1"/>
    <property type="molecule type" value="Genomic_DNA"/>
</dbReference>
<keyword evidence="1" id="KW-0597">Phosphoprotein</keyword>
<reference evidence="5" key="1">
    <citation type="submission" date="2016-10" db="EMBL/GenBank/DDBJ databases">
        <authorList>
            <person name="Varghese N."/>
            <person name="Submissions S."/>
        </authorList>
    </citation>
    <scope>NUCLEOTIDE SEQUENCE [LARGE SCALE GENOMIC DNA]</scope>
    <source>
        <strain evidence="5">DSM 5918</strain>
    </source>
</reference>
<feature type="domain" description="HD-GYP" evidence="3">
    <location>
        <begin position="325"/>
        <end position="522"/>
    </location>
</feature>